<sequence>MNCIEGDVTGAGAQIQPVELNCLLKEDDSTNQNISLLRGKIIYQHEGRPVLPPESADEVSHSNEGPFLAVIAIGSLFLLLTITTLAVSLAFLRQHARNERRLRCSGNARGGGVGGNGETNEVDVFINPRSEWRCSLESDSFEDISDISMEVEVEEEEEGQEAQEEGGAGREVGEPTFAWVYANPRLCPRHSRAAVIQGSRLKTSSIVHDV</sequence>
<protein>
    <submittedName>
        <fullName evidence="2">Uncharacterized protein</fullName>
    </submittedName>
</protein>
<comment type="caution">
    <text evidence="2">The sequence shown here is derived from an EMBL/GenBank/DDBJ whole genome shotgun (WGS) entry which is preliminary data.</text>
</comment>
<name>W6U327_ECHGR</name>
<evidence type="ECO:0000256" key="1">
    <source>
        <dbReference type="SAM" id="Phobius"/>
    </source>
</evidence>
<dbReference type="RefSeq" id="XP_024346679.1">
    <property type="nucleotide sequence ID" value="XM_024498906.1"/>
</dbReference>
<keyword evidence="3" id="KW-1185">Reference proteome</keyword>
<dbReference type="KEGG" id="egl:EGR_09657"/>
<feature type="transmembrane region" description="Helical" evidence="1">
    <location>
        <begin position="67"/>
        <end position="92"/>
    </location>
</feature>
<dbReference type="CTD" id="36345372"/>
<organism evidence="2 3">
    <name type="scientific">Echinococcus granulosus</name>
    <name type="common">Hydatid tapeworm</name>
    <dbReference type="NCBI Taxonomy" id="6210"/>
    <lineage>
        <taxon>Eukaryota</taxon>
        <taxon>Metazoa</taxon>
        <taxon>Spiralia</taxon>
        <taxon>Lophotrochozoa</taxon>
        <taxon>Platyhelminthes</taxon>
        <taxon>Cestoda</taxon>
        <taxon>Eucestoda</taxon>
        <taxon>Cyclophyllidea</taxon>
        <taxon>Taeniidae</taxon>
        <taxon>Echinococcus</taxon>
        <taxon>Echinococcus granulosus group</taxon>
    </lineage>
</organism>
<gene>
    <name evidence="2" type="ORF">EGR_09657</name>
</gene>
<dbReference type="EMBL" id="APAU02000159">
    <property type="protein sequence ID" value="EUB55483.1"/>
    <property type="molecule type" value="Genomic_DNA"/>
</dbReference>
<evidence type="ECO:0000313" key="2">
    <source>
        <dbReference type="EMBL" id="EUB55483.1"/>
    </source>
</evidence>
<keyword evidence="1" id="KW-0472">Membrane</keyword>
<dbReference type="Proteomes" id="UP000019149">
    <property type="component" value="Unassembled WGS sequence"/>
</dbReference>
<accession>W6U327</accession>
<dbReference type="OrthoDB" id="6263040at2759"/>
<keyword evidence="1" id="KW-1133">Transmembrane helix</keyword>
<reference evidence="2 3" key="1">
    <citation type="journal article" date="2013" name="Nat. Genet.">
        <title>The genome of the hydatid tapeworm Echinococcus granulosus.</title>
        <authorList>
            <person name="Zheng H."/>
            <person name="Zhang W."/>
            <person name="Zhang L."/>
            <person name="Zhang Z."/>
            <person name="Li J."/>
            <person name="Lu G."/>
            <person name="Zhu Y."/>
            <person name="Wang Y."/>
            <person name="Huang Y."/>
            <person name="Liu J."/>
            <person name="Kang H."/>
            <person name="Chen J."/>
            <person name="Wang L."/>
            <person name="Chen A."/>
            <person name="Yu S."/>
            <person name="Gao Z."/>
            <person name="Jin L."/>
            <person name="Gu W."/>
            <person name="Wang Z."/>
            <person name="Zhao L."/>
            <person name="Shi B."/>
            <person name="Wen H."/>
            <person name="Lin R."/>
            <person name="Jones M.K."/>
            <person name="Brejova B."/>
            <person name="Vinar T."/>
            <person name="Zhao G."/>
            <person name="McManus D.P."/>
            <person name="Chen Z."/>
            <person name="Zhou Y."/>
            <person name="Wang S."/>
        </authorList>
    </citation>
    <scope>NUCLEOTIDE SEQUENCE [LARGE SCALE GENOMIC DNA]</scope>
</reference>
<dbReference type="GeneID" id="36345372"/>
<evidence type="ECO:0000313" key="3">
    <source>
        <dbReference type="Proteomes" id="UP000019149"/>
    </source>
</evidence>
<dbReference type="AlphaFoldDB" id="W6U327"/>
<proteinExistence type="predicted"/>
<keyword evidence="1" id="KW-0812">Transmembrane</keyword>